<evidence type="ECO:0000256" key="23">
    <source>
        <dbReference type="PROSITE-ProRule" id="PRU00175"/>
    </source>
</evidence>
<name>A0A9J8CHL7_CYPCA</name>
<evidence type="ECO:0000256" key="24">
    <source>
        <dbReference type="SAM" id="MobiDB-lite"/>
    </source>
</evidence>
<feature type="transmembrane region" description="Helical" evidence="25">
    <location>
        <begin position="52"/>
        <end position="74"/>
    </location>
</feature>
<feature type="region of interest" description="Disordered" evidence="24">
    <location>
        <begin position="345"/>
        <end position="404"/>
    </location>
</feature>
<keyword evidence="12" id="KW-0256">Endoplasmic reticulum</keyword>
<dbReference type="FunFam" id="3.30.40.10:FF:000316">
    <property type="entry name" value="E3 ubiquitin-protein ligase RNF180"/>
    <property type="match status" value="1"/>
</dbReference>
<keyword evidence="13" id="KW-0862">Zinc</keyword>
<keyword evidence="7" id="KW-0808">Transferase</keyword>
<dbReference type="PANTHER" id="PTHR46717:SF1">
    <property type="entry name" value="E3 UBIQUITIN-PROTEIN LIGASE RNF180"/>
    <property type="match status" value="1"/>
</dbReference>
<evidence type="ECO:0000256" key="15">
    <source>
        <dbReference type="ARBA" id="ARBA00023136"/>
    </source>
</evidence>
<feature type="compositionally biased region" description="Low complexity" evidence="24">
    <location>
        <begin position="319"/>
        <end position="329"/>
    </location>
</feature>
<dbReference type="InterPro" id="IPR003006">
    <property type="entry name" value="Ig/MHC_CS"/>
</dbReference>
<dbReference type="GO" id="GO:0008270">
    <property type="term" value="F:zinc ion binding"/>
    <property type="evidence" value="ECO:0007669"/>
    <property type="project" value="UniProtKB-KW"/>
</dbReference>
<organism evidence="27 28">
    <name type="scientific">Cyprinus carpio carpio</name>
    <dbReference type="NCBI Taxonomy" id="630221"/>
    <lineage>
        <taxon>Eukaryota</taxon>
        <taxon>Metazoa</taxon>
        <taxon>Chordata</taxon>
        <taxon>Craniata</taxon>
        <taxon>Vertebrata</taxon>
        <taxon>Euteleostomi</taxon>
        <taxon>Actinopterygii</taxon>
        <taxon>Neopterygii</taxon>
        <taxon>Teleostei</taxon>
        <taxon>Ostariophysi</taxon>
        <taxon>Cypriniformes</taxon>
        <taxon>Cyprinidae</taxon>
        <taxon>Cyprininae</taxon>
        <taxon>Cyprinus</taxon>
    </lineage>
</organism>
<keyword evidence="14 25" id="KW-1133">Transmembrane helix</keyword>
<evidence type="ECO:0000256" key="4">
    <source>
        <dbReference type="ARBA" id="ARBA00004906"/>
    </source>
</evidence>
<evidence type="ECO:0000256" key="13">
    <source>
        <dbReference type="ARBA" id="ARBA00022833"/>
    </source>
</evidence>
<evidence type="ECO:0000256" key="7">
    <source>
        <dbReference type="ARBA" id="ARBA00022679"/>
    </source>
</evidence>
<dbReference type="Pfam" id="PF19332">
    <property type="entry name" value="RNF180_C"/>
    <property type="match status" value="1"/>
</dbReference>
<evidence type="ECO:0000256" key="16">
    <source>
        <dbReference type="ARBA" id="ARBA00023242"/>
    </source>
</evidence>
<comment type="pathway">
    <text evidence="4">Protein modification; protein ubiquitination.</text>
</comment>
<evidence type="ECO:0000256" key="3">
    <source>
        <dbReference type="ARBA" id="ARBA00004389"/>
    </source>
</evidence>
<protein>
    <recommendedName>
        <fullName evidence="20">E3 ubiquitin-protein ligase RNF180</fullName>
        <ecNumber evidence="5">2.3.2.27</ecNumber>
    </recommendedName>
    <alternativeName>
        <fullName evidence="22">RING finger protein 180</fullName>
    </alternativeName>
    <alternativeName>
        <fullName evidence="21">RING-type E3 ubiquitin transferase RNF180</fullName>
    </alternativeName>
</protein>
<dbReference type="InterPro" id="IPR001841">
    <property type="entry name" value="Znf_RING"/>
</dbReference>
<feature type="transmembrane region" description="Helical" evidence="25">
    <location>
        <begin position="611"/>
        <end position="636"/>
    </location>
</feature>
<proteinExistence type="predicted"/>
<keyword evidence="16" id="KW-0539">Nucleus</keyword>
<dbReference type="InterPro" id="IPR013083">
    <property type="entry name" value="Znf_RING/FYVE/PHD"/>
</dbReference>
<evidence type="ECO:0000256" key="6">
    <source>
        <dbReference type="ARBA" id="ARBA00022553"/>
    </source>
</evidence>
<evidence type="ECO:0000256" key="17">
    <source>
        <dbReference type="ARBA" id="ARBA00023319"/>
    </source>
</evidence>
<evidence type="ECO:0000256" key="14">
    <source>
        <dbReference type="ARBA" id="ARBA00022989"/>
    </source>
</evidence>
<dbReference type="GO" id="GO:0042415">
    <property type="term" value="P:norepinephrine metabolic process"/>
    <property type="evidence" value="ECO:0007669"/>
    <property type="project" value="TreeGrafter"/>
</dbReference>
<dbReference type="GO" id="GO:0042428">
    <property type="term" value="P:serotonin metabolic process"/>
    <property type="evidence" value="ECO:0007669"/>
    <property type="project" value="TreeGrafter"/>
</dbReference>
<evidence type="ECO:0000256" key="20">
    <source>
        <dbReference type="ARBA" id="ARBA00067421"/>
    </source>
</evidence>
<dbReference type="AlphaFoldDB" id="A0A9J8CHL7"/>
<dbReference type="Proteomes" id="UP001108240">
    <property type="component" value="Unplaced"/>
</dbReference>
<keyword evidence="10 23" id="KW-0863">Zinc-finger</keyword>
<evidence type="ECO:0000256" key="21">
    <source>
        <dbReference type="ARBA" id="ARBA00079826"/>
    </source>
</evidence>
<keyword evidence="15 25" id="KW-0472">Membrane</keyword>
<evidence type="ECO:0000256" key="11">
    <source>
        <dbReference type="ARBA" id="ARBA00022786"/>
    </source>
</evidence>
<dbReference type="SUPFAM" id="SSF57850">
    <property type="entry name" value="RING/U-box"/>
    <property type="match status" value="1"/>
</dbReference>
<evidence type="ECO:0000256" key="18">
    <source>
        <dbReference type="ARBA" id="ARBA00058659"/>
    </source>
</evidence>
<dbReference type="PROSITE" id="PS00290">
    <property type="entry name" value="IG_MHC"/>
    <property type="match status" value="1"/>
</dbReference>
<evidence type="ECO:0000256" key="1">
    <source>
        <dbReference type="ARBA" id="ARBA00000900"/>
    </source>
</evidence>
<feature type="compositionally biased region" description="Polar residues" evidence="24">
    <location>
        <begin position="173"/>
        <end position="190"/>
    </location>
</feature>
<evidence type="ECO:0000256" key="5">
    <source>
        <dbReference type="ARBA" id="ARBA00012483"/>
    </source>
</evidence>
<dbReference type="Pfam" id="PF13639">
    <property type="entry name" value="zf-RING_2"/>
    <property type="match status" value="1"/>
</dbReference>
<dbReference type="SMART" id="SM00184">
    <property type="entry name" value="RING"/>
    <property type="match status" value="1"/>
</dbReference>
<dbReference type="PANTHER" id="PTHR46717">
    <property type="entry name" value="E3 UBIQUITIN-PROTEIN LIGASE RNF180"/>
    <property type="match status" value="1"/>
</dbReference>
<keyword evidence="6" id="KW-0597">Phosphoprotein</keyword>
<reference evidence="27" key="1">
    <citation type="submission" date="2025-08" db="UniProtKB">
        <authorList>
            <consortium name="Ensembl"/>
        </authorList>
    </citation>
    <scope>IDENTIFICATION</scope>
</reference>
<evidence type="ECO:0000259" key="26">
    <source>
        <dbReference type="PROSITE" id="PS50089"/>
    </source>
</evidence>
<evidence type="ECO:0000256" key="8">
    <source>
        <dbReference type="ARBA" id="ARBA00022692"/>
    </source>
</evidence>
<dbReference type="PROSITE" id="PS50089">
    <property type="entry name" value="ZF_RING_2"/>
    <property type="match status" value="1"/>
</dbReference>
<dbReference type="GO" id="GO:0005635">
    <property type="term" value="C:nuclear envelope"/>
    <property type="evidence" value="ECO:0007669"/>
    <property type="project" value="UniProtKB-SubCell"/>
</dbReference>
<evidence type="ECO:0000256" key="22">
    <source>
        <dbReference type="ARBA" id="ARBA00080502"/>
    </source>
</evidence>
<dbReference type="PROSITE" id="PS00518">
    <property type="entry name" value="ZF_RING_1"/>
    <property type="match status" value="1"/>
</dbReference>
<sequence length="637" mass="71796">MSGLTGDMTTESTDRTLTVLPSVPFRKPSSVNQSSMGCRTPNLPHVCLDFELSLAVVLMVLAGILILALLYWVFLLRHKLRVAQAGNTLEYFGFFHMAQYDLKEPNLPVVTPSLPSPPPPVPGPPLHVTPPPPSMLYMSAPIIHTTPPSPHPSCGASSDAEVYSRIGVLRPSRPSSVSQTQTEEQDQSGTLDDPTNLRCRKCRRCLIDSTILLEVVTSSETAATCNVWHLNVEFLPDWILASVDQASWTVGKLNCQNCGARLGGFNFVKCSKCSCGRDTTVHLSKSRVDQDLKPPVLLTRLGRSREHTVRRKNEVESLPHTISSAPSPSSTLSFSCTVSHVASAESELEVESTEEPQILETVERGTDVSLPSELPPQLSDYQESSEVRHVGSASQSRTSLDRAVNPEEVRLRVMEEPSRNISPNLEAKLYKREKNRLKSLRRKQRKKERWIQGQQDAKDLAMKWDLTGSDDEEREGYTCAVCLEVYYSPYKCHPCSHVFCEPCLRTLAKNRPSNTPCPLCRTLISHVLFQEELNQTTKTCFPKVYRSRHETFQKTNYSKWPLPNCPKRFRIFWGFQRHGGPASRWQFPHRAFGLDALDLGDMWGWPFDIDYVIISVYSLHWVMAFIIFCGLCYFLLL</sequence>
<evidence type="ECO:0000256" key="25">
    <source>
        <dbReference type="SAM" id="Phobius"/>
    </source>
</evidence>
<comment type="subcellular location">
    <subcellularLocation>
        <location evidence="3">Endoplasmic reticulum membrane</location>
        <topology evidence="3">Single-pass membrane protein</topology>
    </subcellularLocation>
    <subcellularLocation>
        <location evidence="2">Nucleus envelope</location>
    </subcellularLocation>
</comment>
<dbReference type="Ensembl" id="ENSCCRT00000109645.1">
    <property type="protein sequence ID" value="ENSCCRP00000165526.1"/>
    <property type="gene ID" value="ENSCCRG00000062640.1"/>
</dbReference>
<dbReference type="Gene3D" id="3.30.40.10">
    <property type="entry name" value="Zinc/RING finger domain, C3HC4 (zinc finger)"/>
    <property type="match status" value="1"/>
</dbReference>
<comment type="subunit">
    <text evidence="19">Interacts with ZIC2.</text>
</comment>
<comment type="catalytic activity">
    <reaction evidence="1">
        <text>S-ubiquitinyl-[E2 ubiquitin-conjugating enzyme]-L-cysteine + [acceptor protein]-L-lysine = [E2 ubiquitin-conjugating enzyme]-L-cysteine + N(6)-ubiquitinyl-[acceptor protein]-L-lysine.</text>
        <dbReference type="EC" id="2.3.2.27"/>
    </reaction>
</comment>
<evidence type="ECO:0000256" key="2">
    <source>
        <dbReference type="ARBA" id="ARBA00004259"/>
    </source>
</evidence>
<keyword evidence="8 25" id="KW-0812">Transmembrane</keyword>
<evidence type="ECO:0000313" key="28">
    <source>
        <dbReference type="Proteomes" id="UP001108240"/>
    </source>
</evidence>
<dbReference type="GO" id="GO:0032436">
    <property type="term" value="P:positive regulation of proteasomal ubiquitin-dependent protein catabolic process"/>
    <property type="evidence" value="ECO:0007669"/>
    <property type="project" value="TreeGrafter"/>
</dbReference>
<dbReference type="CDD" id="cd16554">
    <property type="entry name" value="RING-HC_RNF180"/>
    <property type="match status" value="1"/>
</dbReference>
<dbReference type="EC" id="2.3.2.27" evidence="5"/>
<evidence type="ECO:0000313" key="27">
    <source>
        <dbReference type="Ensembl" id="ENSCCRP00000165526.1"/>
    </source>
</evidence>
<feature type="region of interest" description="Disordered" evidence="24">
    <location>
        <begin position="310"/>
        <end position="329"/>
    </location>
</feature>
<keyword evidence="17" id="KW-0393">Immunoglobulin domain</keyword>
<dbReference type="InterPro" id="IPR033263">
    <property type="entry name" value="RNF180"/>
</dbReference>
<dbReference type="GO" id="GO:0031624">
    <property type="term" value="F:ubiquitin conjugating enzyme binding"/>
    <property type="evidence" value="ECO:0007669"/>
    <property type="project" value="TreeGrafter"/>
</dbReference>
<accession>A0A9J8CHL7</accession>
<dbReference type="InterPro" id="IPR045790">
    <property type="entry name" value="RNF180_C"/>
</dbReference>
<evidence type="ECO:0000256" key="10">
    <source>
        <dbReference type="ARBA" id="ARBA00022771"/>
    </source>
</evidence>
<feature type="region of interest" description="Disordered" evidence="24">
    <location>
        <begin position="171"/>
        <end position="193"/>
    </location>
</feature>
<evidence type="ECO:0000256" key="9">
    <source>
        <dbReference type="ARBA" id="ARBA00022723"/>
    </source>
</evidence>
<evidence type="ECO:0000256" key="12">
    <source>
        <dbReference type="ARBA" id="ARBA00022824"/>
    </source>
</evidence>
<dbReference type="GO" id="GO:0005789">
    <property type="term" value="C:endoplasmic reticulum membrane"/>
    <property type="evidence" value="ECO:0007669"/>
    <property type="project" value="UniProtKB-SubCell"/>
</dbReference>
<dbReference type="GO" id="GO:0061630">
    <property type="term" value="F:ubiquitin protein ligase activity"/>
    <property type="evidence" value="ECO:0007669"/>
    <property type="project" value="UniProtKB-EC"/>
</dbReference>
<evidence type="ECO:0000256" key="19">
    <source>
        <dbReference type="ARBA" id="ARBA00062709"/>
    </source>
</evidence>
<reference evidence="27" key="2">
    <citation type="submission" date="2025-09" db="UniProtKB">
        <authorList>
            <consortium name="Ensembl"/>
        </authorList>
    </citation>
    <scope>IDENTIFICATION</scope>
</reference>
<keyword evidence="11" id="KW-0833">Ubl conjugation pathway</keyword>
<dbReference type="GO" id="GO:0000209">
    <property type="term" value="P:protein polyubiquitination"/>
    <property type="evidence" value="ECO:0007669"/>
    <property type="project" value="InterPro"/>
</dbReference>
<keyword evidence="9" id="KW-0479">Metal-binding</keyword>
<comment type="function">
    <text evidence="18">E3 ubiquitin-protein ligase which promotes polyubiquitination and degradation by the proteasome pathway of ZIC2.</text>
</comment>
<dbReference type="InterPro" id="IPR017907">
    <property type="entry name" value="Znf_RING_CS"/>
</dbReference>
<keyword evidence="28" id="KW-1185">Reference proteome</keyword>
<feature type="domain" description="RING-type" evidence="26">
    <location>
        <begin position="479"/>
        <end position="521"/>
    </location>
</feature>
<dbReference type="GeneTree" id="ENSGT00950000182909"/>